<sequence>MVQSFLTMYPCVNGVLTRESGHSWLTMSWLGARLGNMVNVSELLINTVNRKERNIVDAL</sequence>
<dbReference type="Proteomes" id="UP000179786">
    <property type="component" value="Unassembled WGS sequence"/>
</dbReference>
<reference evidence="1 2" key="1">
    <citation type="submission" date="2016-09" db="EMBL/GenBank/DDBJ databases">
        <title>Pseudoalteromonas amylolytica sp. nov., isolated from the surface seawater.</title>
        <authorList>
            <person name="Wu Y.-H."/>
            <person name="Cheng H."/>
            <person name="Jin X.-B."/>
            <person name="Wang C.-S."/>
            <person name="Xu X.-W."/>
        </authorList>
    </citation>
    <scope>NUCLEOTIDE SEQUENCE [LARGE SCALE GENOMIC DNA]</scope>
    <source>
        <strain evidence="1 2">JW1</strain>
    </source>
</reference>
<evidence type="ECO:0000313" key="2">
    <source>
        <dbReference type="Proteomes" id="UP000179786"/>
    </source>
</evidence>
<gene>
    <name evidence="1" type="ORF">BET10_16405</name>
</gene>
<comment type="caution">
    <text evidence="1">The sequence shown here is derived from an EMBL/GenBank/DDBJ whole genome shotgun (WGS) entry which is preliminary data.</text>
</comment>
<evidence type="ECO:0000313" key="1">
    <source>
        <dbReference type="EMBL" id="OHU89704.1"/>
    </source>
</evidence>
<protein>
    <submittedName>
        <fullName evidence="1">Uncharacterized protein</fullName>
    </submittedName>
</protein>
<proteinExistence type="predicted"/>
<keyword evidence="2" id="KW-1185">Reference proteome</keyword>
<dbReference type="AlphaFoldDB" id="A0A1S1MWE1"/>
<name>A0A1S1MWE1_9GAMM</name>
<organism evidence="1 2">
    <name type="scientific">Pseudoalteromonas amylolytica</name>
    <dbReference type="NCBI Taxonomy" id="1859457"/>
    <lineage>
        <taxon>Bacteria</taxon>
        <taxon>Pseudomonadati</taxon>
        <taxon>Pseudomonadota</taxon>
        <taxon>Gammaproteobacteria</taxon>
        <taxon>Alteromonadales</taxon>
        <taxon>Pseudoalteromonadaceae</taxon>
        <taxon>Pseudoalteromonas</taxon>
    </lineage>
</organism>
<accession>A0A1S1MWE1</accession>
<dbReference type="EMBL" id="MKJU01000028">
    <property type="protein sequence ID" value="OHU89704.1"/>
    <property type="molecule type" value="Genomic_DNA"/>
</dbReference>